<dbReference type="Gene3D" id="3.90.79.10">
    <property type="entry name" value="Nucleoside Triphosphate Pyrophosphohydrolase"/>
    <property type="match status" value="1"/>
</dbReference>
<dbReference type="InterPro" id="IPR015797">
    <property type="entry name" value="NUDIX_hydrolase-like_dom_sf"/>
</dbReference>
<dbReference type="PROSITE" id="PS51462">
    <property type="entry name" value="NUDIX"/>
    <property type="match status" value="1"/>
</dbReference>
<dbReference type="InterPro" id="IPR000086">
    <property type="entry name" value="NUDIX_hydrolase_dom"/>
</dbReference>
<dbReference type="GO" id="GO:0044715">
    <property type="term" value="F:8-oxo-dGDP phosphatase activity"/>
    <property type="evidence" value="ECO:0007669"/>
    <property type="project" value="UniProtKB-ARBA"/>
</dbReference>
<dbReference type="PANTHER" id="PTHR13622:SF8">
    <property type="entry name" value="THIAMIN PYROPHOSPHOKINASE 1"/>
    <property type="match status" value="1"/>
</dbReference>
<dbReference type="OrthoDB" id="10261522at2759"/>
<dbReference type="SUPFAM" id="SSF55811">
    <property type="entry name" value="Nudix"/>
    <property type="match status" value="1"/>
</dbReference>
<dbReference type="FunFam" id="3.90.79.10:FF:000019">
    <property type="entry name" value="Thiamin pyrophosphokinase, putative"/>
    <property type="match status" value="1"/>
</dbReference>
<protein>
    <submittedName>
        <fullName evidence="2">NUDIX domain-containing protein</fullName>
    </submittedName>
</protein>
<evidence type="ECO:0000259" key="1">
    <source>
        <dbReference type="PROSITE" id="PS51462"/>
    </source>
</evidence>
<organism evidence="2 3">
    <name type="scientific">Amylocarpus encephaloides</name>
    <dbReference type="NCBI Taxonomy" id="45428"/>
    <lineage>
        <taxon>Eukaryota</taxon>
        <taxon>Fungi</taxon>
        <taxon>Dikarya</taxon>
        <taxon>Ascomycota</taxon>
        <taxon>Pezizomycotina</taxon>
        <taxon>Leotiomycetes</taxon>
        <taxon>Helotiales</taxon>
        <taxon>Helotiales incertae sedis</taxon>
        <taxon>Amylocarpus</taxon>
    </lineage>
</organism>
<evidence type="ECO:0000313" key="2">
    <source>
        <dbReference type="EMBL" id="KAG9234428.1"/>
    </source>
</evidence>
<comment type="caution">
    <text evidence="2">The sequence shown here is derived from an EMBL/GenBank/DDBJ whole genome shotgun (WGS) entry which is preliminary data.</text>
</comment>
<feature type="domain" description="Nudix hydrolase" evidence="1">
    <location>
        <begin position="133"/>
        <end position="276"/>
    </location>
</feature>
<reference evidence="2" key="1">
    <citation type="journal article" date="2021" name="IMA Fungus">
        <title>Genomic characterization of three marine fungi, including Emericellopsis atlantica sp. nov. with signatures of a generalist lifestyle and marine biomass degradation.</title>
        <authorList>
            <person name="Hagestad O.C."/>
            <person name="Hou L."/>
            <person name="Andersen J.H."/>
            <person name="Hansen E.H."/>
            <person name="Altermark B."/>
            <person name="Li C."/>
            <person name="Kuhnert E."/>
            <person name="Cox R.J."/>
            <person name="Crous P.W."/>
            <person name="Spatafora J.W."/>
            <person name="Lail K."/>
            <person name="Amirebrahimi M."/>
            <person name="Lipzen A."/>
            <person name="Pangilinan J."/>
            <person name="Andreopoulos W."/>
            <person name="Hayes R.D."/>
            <person name="Ng V."/>
            <person name="Grigoriev I.V."/>
            <person name="Jackson S.A."/>
            <person name="Sutton T.D.S."/>
            <person name="Dobson A.D.W."/>
            <person name="Rama T."/>
        </authorList>
    </citation>
    <scope>NUCLEOTIDE SEQUENCE</scope>
    <source>
        <strain evidence="2">TRa018bII</strain>
    </source>
</reference>
<name>A0A9P7YIH5_9HELO</name>
<proteinExistence type="predicted"/>
<dbReference type="AlphaFoldDB" id="A0A9P7YIH5"/>
<keyword evidence="3" id="KW-1185">Reference proteome</keyword>
<gene>
    <name evidence="2" type="ORF">BJ875DRAFT_441315</name>
</gene>
<dbReference type="EMBL" id="MU251464">
    <property type="protein sequence ID" value="KAG9234428.1"/>
    <property type="molecule type" value="Genomic_DNA"/>
</dbReference>
<evidence type="ECO:0000313" key="3">
    <source>
        <dbReference type="Proteomes" id="UP000824998"/>
    </source>
</evidence>
<dbReference type="Pfam" id="PF00293">
    <property type="entry name" value="NUDIX"/>
    <property type="match status" value="1"/>
</dbReference>
<sequence length="311" mass="34372">MANQAGSKSFLSLVEAVDNVPYDFDFSSLYQLLLPDDPRPHGFMLPSIVEKMPWSAEFEVDHKSRTVQLLDSSGGEHTLEACNSSFHTTIDAAIDQDLFASVHGKHSEMYRILGANQFTCLERFTASLFGIAARGAHLTAFVRTTGGLKIWIPRRSPTLFTYPDMLDTTVAGGVKADNTPFECIVAEADEEASLPADFVNKNTVATGVVTYLTRGKATSAIRPDVIYVFDIELPESIVPVPKDGEVAEFMLLSVDEVKGAMFRGEFKPNCNLVMIDFFMRHGIITPENEADYVEIAMRLRRKLPVPTVPSL</sequence>
<dbReference type="PANTHER" id="PTHR13622">
    <property type="entry name" value="THIAMIN PYROPHOSPHOKINASE"/>
    <property type="match status" value="1"/>
</dbReference>
<dbReference type="Proteomes" id="UP000824998">
    <property type="component" value="Unassembled WGS sequence"/>
</dbReference>
<dbReference type="CDD" id="cd03676">
    <property type="entry name" value="NUDIX_Tnr3_like"/>
    <property type="match status" value="1"/>
</dbReference>
<accession>A0A9P7YIH5</accession>